<keyword evidence="2" id="KW-1185">Reference proteome</keyword>
<gene>
    <name evidence="1" type="ORF">ANN_22394</name>
</gene>
<name>A0ABQ8S808_PERAM</name>
<sequence>MGESRNAYRVIIGRPKEIRPLGRPRLRWEDNITVGMRQEHQNVEHVLSLRCATGVPAGVRYRGYLASECDEGDNAGEMSPESNTESYPAFADIGLRENPGKNLKQVTCPDRESNPDHLVSRPDGLTVTPEVWTNVILEEYAVRRDGSTFSVRIIQLWADCAITTPRDSQNSQSTFCLLRQNKEGACLTTKKEKRSCVESKNRG</sequence>
<organism evidence="1 2">
    <name type="scientific">Periplaneta americana</name>
    <name type="common">American cockroach</name>
    <name type="synonym">Blatta americana</name>
    <dbReference type="NCBI Taxonomy" id="6978"/>
    <lineage>
        <taxon>Eukaryota</taxon>
        <taxon>Metazoa</taxon>
        <taxon>Ecdysozoa</taxon>
        <taxon>Arthropoda</taxon>
        <taxon>Hexapoda</taxon>
        <taxon>Insecta</taxon>
        <taxon>Pterygota</taxon>
        <taxon>Neoptera</taxon>
        <taxon>Polyneoptera</taxon>
        <taxon>Dictyoptera</taxon>
        <taxon>Blattodea</taxon>
        <taxon>Blattoidea</taxon>
        <taxon>Blattidae</taxon>
        <taxon>Blattinae</taxon>
        <taxon>Periplaneta</taxon>
    </lineage>
</organism>
<reference evidence="1 2" key="1">
    <citation type="journal article" date="2022" name="Allergy">
        <title>Genome assembly and annotation of Periplaneta americana reveal a comprehensive cockroach allergen profile.</title>
        <authorList>
            <person name="Wang L."/>
            <person name="Xiong Q."/>
            <person name="Saelim N."/>
            <person name="Wang L."/>
            <person name="Nong W."/>
            <person name="Wan A.T."/>
            <person name="Shi M."/>
            <person name="Liu X."/>
            <person name="Cao Q."/>
            <person name="Hui J.H.L."/>
            <person name="Sookrung N."/>
            <person name="Leung T.F."/>
            <person name="Tungtrongchitr A."/>
            <person name="Tsui S.K.W."/>
        </authorList>
    </citation>
    <scope>NUCLEOTIDE SEQUENCE [LARGE SCALE GENOMIC DNA]</scope>
    <source>
        <strain evidence="1">PWHHKU_190912</strain>
    </source>
</reference>
<evidence type="ECO:0000313" key="1">
    <source>
        <dbReference type="EMBL" id="KAJ4430184.1"/>
    </source>
</evidence>
<accession>A0ABQ8S808</accession>
<protein>
    <submittedName>
        <fullName evidence="1">Uncharacterized protein</fullName>
    </submittedName>
</protein>
<comment type="caution">
    <text evidence="1">The sequence shown here is derived from an EMBL/GenBank/DDBJ whole genome shotgun (WGS) entry which is preliminary data.</text>
</comment>
<dbReference type="Proteomes" id="UP001148838">
    <property type="component" value="Unassembled WGS sequence"/>
</dbReference>
<evidence type="ECO:0000313" key="2">
    <source>
        <dbReference type="Proteomes" id="UP001148838"/>
    </source>
</evidence>
<dbReference type="EMBL" id="JAJSOF020000033">
    <property type="protein sequence ID" value="KAJ4430184.1"/>
    <property type="molecule type" value="Genomic_DNA"/>
</dbReference>
<proteinExistence type="predicted"/>